<evidence type="ECO:0008006" key="4">
    <source>
        <dbReference type="Google" id="ProtNLM"/>
    </source>
</evidence>
<feature type="chain" id="PRO_5003868592" description="LicD family protein" evidence="1">
    <location>
        <begin position="17"/>
        <end position="299"/>
    </location>
</feature>
<dbReference type="InParanoid" id="K3XBF8"/>
<reference evidence="2" key="3">
    <citation type="submission" date="2015-02" db="UniProtKB">
        <authorList>
            <consortium name="EnsemblProtists"/>
        </authorList>
    </citation>
    <scope>IDENTIFICATION</scope>
    <source>
        <strain evidence="2">DAOM BR144</strain>
    </source>
</reference>
<evidence type="ECO:0000256" key="1">
    <source>
        <dbReference type="SAM" id="SignalP"/>
    </source>
</evidence>
<proteinExistence type="predicted"/>
<organism evidence="2 3">
    <name type="scientific">Globisporangium ultimum (strain ATCC 200006 / CBS 805.95 / DAOM BR144)</name>
    <name type="common">Pythium ultimum</name>
    <dbReference type="NCBI Taxonomy" id="431595"/>
    <lineage>
        <taxon>Eukaryota</taxon>
        <taxon>Sar</taxon>
        <taxon>Stramenopiles</taxon>
        <taxon>Oomycota</taxon>
        <taxon>Peronosporomycetes</taxon>
        <taxon>Pythiales</taxon>
        <taxon>Pythiaceae</taxon>
        <taxon>Globisporangium</taxon>
    </lineage>
</organism>
<dbReference type="eggNOG" id="ENOG502SK7I">
    <property type="taxonomic scope" value="Eukaryota"/>
</dbReference>
<dbReference type="AlphaFoldDB" id="K3XBF8"/>
<sequence length="299" mass="34664">MAFAVFWLLLYQSYEGILEELSAESCSPRSVHLAAPPQSASRSSEQFYEMAQQLGDLQAPVLHGRHRKLCDEQLGRKREWEYCLPISGRMDLPFCELPDRVDVLSRQRSSLCYGSVLHMLLIDVYEVFQERGVKPALLYGTMLGAFRNGSTIPFTEDADLGYQPDKSTIQELRDALWIRGYHMFHYGIGRICIAPTHPLASLLYDPRKRITTEYSVPYVDLYMMIPVGGSQWRVQLTKDKRFIPHAKFEPYSQLQLNNVTYDTLADPVDFLVHEYGDDYMVPKRTLNWFWTIVSYVWPL</sequence>
<dbReference type="PANTHER" id="PTHR13627:SF33">
    <property type="entry name" value="LICD FAMILY PROTEIN"/>
    <property type="match status" value="1"/>
</dbReference>
<keyword evidence="3" id="KW-1185">Reference proteome</keyword>
<feature type="signal peptide" evidence="1">
    <location>
        <begin position="1"/>
        <end position="16"/>
    </location>
</feature>
<dbReference type="VEuPathDB" id="FungiDB:PYU1_G014526"/>
<name>K3XBF8_GLOUD</name>
<reference evidence="3" key="1">
    <citation type="journal article" date="2010" name="Genome Biol.">
        <title>Genome sequence of the necrotrophic plant pathogen Pythium ultimum reveals original pathogenicity mechanisms and effector repertoire.</title>
        <authorList>
            <person name="Levesque C.A."/>
            <person name="Brouwer H."/>
            <person name="Cano L."/>
            <person name="Hamilton J.P."/>
            <person name="Holt C."/>
            <person name="Huitema E."/>
            <person name="Raffaele S."/>
            <person name="Robideau G.P."/>
            <person name="Thines M."/>
            <person name="Win J."/>
            <person name="Zerillo M.M."/>
            <person name="Beakes G.W."/>
            <person name="Boore J.L."/>
            <person name="Busam D."/>
            <person name="Dumas B."/>
            <person name="Ferriera S."/>
            <person name="Fuerstenberg S.I."/>
            <person name="Gachon C.M."/>
            <person name="Gaulin E."/>
            <person name="Govers F."/>
            <person name="Grenville-Briggs L."/>
            <person name="Horner N."/>
            <person name="Hostetler J."/>
            <person name="Jiang R.H."/>
            <person name="Johnson J."/>
            <person name="Krajaejun T."/>
            <person name="Lin H."/>
            <person name="Meijer H.J."/>
            <person name="Moore B."/>
            <person name="Morris P."/>
            <person name="Phuntmart V."/>
            <person name="Puiu D."/>
            <person name="Shetty J."/>
            <person name="Stajich J.E."/>
            <person name="Tripathy S."/>
            <person name="Wawra S."/>
            <person name="van West P."/>
            <person name="Whitty B.R."/>
            <person name="Coutinho P.M."/>
            <person name="Henrissat B."/>
            <person name="Martin F."/>
            <person name="Thomas P.D."/>
            <person name="Tyler B.M."/>
            <person name="De Vries R.P."/>
            <person name="Kamoun S."/>
            <person name="Yandell M."/>
            <person name="Tisserat N."/>
            <person name="Buell C.R."/>
        </authorList>
    </citation>
    <scope>NUCLEOTIDE SEQUENCE</scope>
    <source>
        <strain evidence="3">DAOM:BR144</strain>
    </source>
</reference>
<keyword evidence="1" id="KW-0732">Signal</keyword>
<accession>K3XBF8</accession>
<dbReference type="OMA" id="LSNGYWD"/>
<dbReference type="HOGENOM" id="CLU_055052_1_0_1"/>
<dbReference type="PANTHER" id="PTHR13627">
    <property type="entry name" value="FUKUTIN RELATED PROTEIN"/>
    <property type="match status" value="1"/>
</dbReference>
<dbReference type="EMBL" id="GL376574">
    <property type="status" value="NOT_ANNOTATED_CDS"/>
    <property type="molecule type" value="Genomic_DNA"/>
</dbReference>
<dbReference type="STRING" id="431595.K3XBF8"/>
<evidence type="ECO:0000313" key="2">
    <source>
        <dbReference type="EnsemblProtists" id="PYU1_T014557"/>
    </source>
</evidence>
<protein>
    <recommendedName>
        <fullName evidence="4">LicD family protein</fullName>
    </recommendedName>
</protein>
<dbReference type="Proteomes" id="UP000019132">
    <property type="component" value="Unassembled WGS sequence"/>
</dbReference>
<dbReference type="EnsemblProtists" id="PYU1_T014557">
    <property type="protein sequence ID" value="PYU1_T014557"/>
    <property type="gene ID" value="PYU1_G014526"/>
</dbReference>
<dbReference type="InterPro" id="IPR052613">
    <property type="entry name" value="LicD_transferase"/>
</dbReference>
<evidence type="ECO:0000313" key="3">
    <source>
        <dbReference type="Proteomes" id="UP000019132"/>
    </source>
</evidence>
<reference evidence="3" key="2">
    <citation type="submission" date="2010-04" db="EMBL/GenBank/DDBJ databases">
        <authorList>
            <person name="Buell R."/>
            <person name="Hamilton J."/>
            <person name="Hostetler J."/>
        </authorList>
    </citation>
    <scope>NUCLEOTIDE SEQUENCE [LARGE SCALE GENOMIC DNA]</scope>
    <source>
        <strain evidence="3">DAOM:BR144</strain>
    </source>
</reference>